<sequence length="102" mass="11430">MAAEHARDKASFMLETKSMGFSMSNSSKTSFFTAQIMLRVFAAVFTLAAICVMVKTSQTIVVLGFSIKAHYTDSSAMRMRGGDYGRLYQQIWAREIWLDGNL</sequence>
<evidence type="ECO:0000256" key="1">
    <source>
        <dbReference type="ARBA" id="ARBA00004651"/>
    </source>
</evidence>
<name>A0A1R3JWW2_9ROSI</name>
<dbReference type="OrthoDB" id="992805at2759"/>
<keyword evidence="6" id="KW-0472">Membrane</keyword>
<evidence type="ECO:0000256" key="2">
    <source>
        <dbReference type="ARBA" id="ARBA00007651"/>
    </source>
</evidence>
<organism evidence="9 10">
    <name type="scientific">Corchorus olitorius</name>
    <dbReference type="NCBI Taxonomy" id="93759"/>
    <lineage>
        <taxon>Eukaryota</taxon>
        <taxon>Viridiplantae</taxon>
        <taxon>Streptophyta</taxon>
        <taxon>Embryophyta</taxon>
        <taxon>Tracheophyta</taxon>
        <taxon>Spermatophyta</taxon>
        <taxon>Magnoliopsida</taxon>
        <taxon>eudicotyledons</taxon>
        <taxon>Gunneridae</taxon>
        <taxon>Pentapetalae</taxon>
        <taxon>rosids</taxon>
        <taxon>malvids</taxon>
        <taxon>Malvales</taxon>
        <taxon>Malvaceae</taxon>
        <taxon>Grewioideae</taxon>
        <taxon>Apeibeae</taxon>
        <taxon>Corchorus</taxon>
    </lineage>
</organism>
<evidence type="ECO:0000259" key="8">
    <source>
        <dbReference type="Pfam" id="PF04535"/>
    </source>
</evidence>
<accession>A0A1R3JWW2</accession>
<evidence type="ECO:0000256" key="4">
    <source>
        <dbReference type="ARBA" id="ARBA00022692"/>
    </source>
</evidence>
<dbReference type="InterPro" id="IPR006702">
    <property type="entry name" value="CASP_dom"/>
</dbReference>
<evidence type="ECO:0000256" key="6">
    <source>
        <dbReference type="ARBA" id="ARBA00023136"/>
    </source>
</evidence>
<keyword evidence="10" id="KW-1185">Reference proteome</keyword>
<feature type="domain" description="Casparian strip membrane protein" evidence="8">
    <location>
        <begin position="31"/>
        <end position="78"/>
    </location>
</feature>
<evidence type="ECO:0000313" key="10">
    <source>
        <dbReference type="Proteomes" id="UP000187203"/>
    </source>
</evidence>
<reference evidence="10" key="1">
    <citation type="submission" date="2013-09" db="EMBL/GenBank/DDBJ databases">
        <title>Corchorus olitorius genome sequencing.</title>
        <authorList>
            <person name="Alam M."/>
            <person name="Haque M.S."/>
            <person name="Islam M.S."/>
            <person name="Emdad E.M."/>
            <person name="Islam M.M."/>
            <person name="Ahmed B."/>
            <person name="Halim A."/>
            <person name="Hossen Q.M.M."/>
            <person name="Hossain M.Z."/>
            <person name="Ahmed R."/>
            <person name="Khan M.M."/>
            <person name="Islam R."/>
            <person name="Rashid M.M."/>
            <person name="Khan S.A."/>
            <person name="Rahman M.S."/>
            <person name="Alam M."/>
            <person name="Yahiya A.S."/>
            <person name="Khan M.S."/>
            <person name="Azam M.S."/>
            <person name="Haque T."/>
            <person name="Lashkar M.Z.H."/>
            <person name="Akhand A.I."/>
            <person name="Morshed G."/>
            <person name="Roy S."/>
            <person name="Uddin K.S."/>
            <person name="Rabeya T."/>
            <person name="Hossain A.S."/>
            <person name="Chowdhury A."/>
            <person name="Snigdha A.R."/>
            <person name="Mortoza M.S."/>
            <person name="Matin S.A."/>
            <person name="Hoque S.M.E."/>
            <person name="Islam M.K."/>
            <person name="Roy D.K."/>
            <person name="Haider R."/>
            <person name="Moosa M.M."/>
            <person name="Elias S.M."/>
            <person name="Hasan A.M."/>
            <person name="Jahan S."/>
            <person name="Shafiuddin M."/>
            <person name="Mahmood N."/>
            <person name="Shommy N.S."/>
        </authorList>
    </citation>
    <scope>NUCLEOTIDE SEQUENCE [LARGE SCALE GENOMIC DNA]</scope>
    <source>
        <strain evidence="10">cv. O-4</strain>
    </source>
</reference>
<dbReference type="Pfam" id="PF04535">
    <property type="entry name" value="CASP_dom"/>
    <property type="match status" value="1"/>
</dbReference>
<keyword evidence="5" id="KW-1133">Transmembrane helix</keyword>
<keyword evidence="4" id="KW-0812">Transmembrane</keyword>
<proteinExistence type="inferred from homology"/>
<evidence type="ECO:0000256" key="7">
    <source>
        <dbReference type="RuleBase" id="RU361233"/>
    </source>
</evidence>
<dbReference type="Proteomes" id="UP000187203">
    <property type="component" value="Unassembled WGS sequence"/>
</dbReference>
<comment type="subcellular location">
    <subcellularLocation>
        <location evidence="1 7">Cell membrane</location>
        <topology evidence="1 7">Multi-pass membrane protein</topology>
    </subcellularLocation>
</comment>
<protein>
    <recommendedName>
        <fullName evidence="7">CASP-like protein</fullName>
    </recommendedName>
</protein>
<evidence type="ECO:0000256" key="3">
    <source>
        <dbReference type="ARBA" id="ARBA00022475"/>
    </source>
</evidence>
<dbReference type="EMBL" id="AWUE01015154">
    <property type="protein sequence ID" value="OMO99343.1"/>
    <property type="molecule type" value="Genomic_DNA"/>
</dbReference>
<evidence type="ECO:0000313" key="9">
    <source>
        <dbReference type="EMBL" id="OMO99343.1"/>
    </source>
</evidence>
<dbReference type="AlphaFoldDB" id="A0A1R3JWW2"/>
<dbReference type="GO" id="GO:0005886">
    <property type="term" value="C:plasma membrane"/>
    <property type="evidence" value="ECO:0007669"/>
    <property type="project" value="UniProtKB-SubCell"/>
</dbReference>
<evidence type="ECO:0000256" key="5">
    <source>
        <dbReference type="ARBA" id="ARBA00022989"/>
    </source>
</evidence>
<keyword evidence="3 7" id="KW-1003">Cell membrane</keyword>
<gene>
    <name evidence="9" type="ORF">COLO4_13329</name>
</gene>
<comment type="subunit">
    <text evidence="7">Homodimer and heterodimers.</text>
</comment>
<comment type="caution">
    <text evidence="9">The sequence shown here is derived from an EMBL/GenBank/DDBJ whole genome shotgun (WGS) entry which is preliminary data.</text>
</comment>
<comment type="similarity">
    <text evidence="2 7">Belongs to the Casparian strip membrane proteins (CASP) family.</text>
</comment>